<keyword evidence="2" id="KW-0456">Lyase</keyword>
<organism evidence="2 3">
    <name type="scientific">Brevundimonas mediterranea</name>
    <dbReference type="NCBI Taxonomy" id="74329"/>
    <lineage>
        <taxon>Bacteria</taxon>
        <taxon>Pseudomonadati</taxon>
        <taxon>Pseudomonadota</taxon>
        <taxon>Alphaproteobacteria</taxon>
        <taxon>Caulobacterales</taxon>
        <taxon>Caulobacteraceae</taxon>
        <taxon>Brevundimonas</taxon>
    </lineage>
</organism>
<feature type="domain" description="VOC" evidence="1">
    <location>
        <begin position="5"/>
        <end position="117"/>
    </location>
</feature>
<reference evidence="2 3" key="1">
    <citation type="submission" date="2020-08" db="EMBL/GenBank/DDBJ databases">
        <title>Genomic Encyclopedia of Type Strains, Phase IV (KMG-IV): sequencing the most valuable type-strain genomes for metagenomic binning, comparative biology and taxonomic classification.</title>
        <authorList>
            <person name="Goeker M."/>
        </authorList>
    </citation>
    <scope>NUCLEOTIDE SEQUENCE [LARGE SCALE GENOMIC DNA]</scope>
    <source>
        <strain evidence="2 3">DSM 14878</strain>
    </source>
</reference>
<dbReference type="GO" id="GO:0016829">
    <property type="term" value="F:lyase activity"/>
    <property type="evidence" value="ECO:0007669"/>
    <property type="project" value="UniProtKB-KW"/>
</dbReference>
<protein>
    <submittedName>
        <fullName evidence="2">Putative enzyme related to lactoylglutathione lyase</fullName>
    </submittedName>
</protein>
<dbReference type="CDD" id="cd06587">
    <property type="entry name" value="VOC"/>
    <property type="match status" value="1"/>
</dbReference>
<dbReference type="InterPro" id="IPR037523">
    <property type="entry name" value="VOC_core"/>
</dbReference>
<dbReference type="Pfam" id="PF18029">
    <property type="entry name" value="Glyoxalase_6"/>
    <property type="match status" value="1"/>
</dbReference>
<dbReference type="RefSeq" id="WP_183195693.1">
    <property type="nucleotide sequence ID" value="NZ_JACIDA010000001.1"/>
</dbReference>
<dbReference type="InterPro" id="IPR041581">
    <property type="entry name" value="Glyoxalase_6"/>
</dbReference>
<evidence type="ECO:0000259" key="1">
    <source>
        <dbReference type="PROSITE" id="PS51819"/>
    </source>
</evidence>
<name>A0A7W6EZ21_9CAUL</name>
<dbReference type="SUPFAM" id="SSF54593">
    <property type="entry name" value="Glyoxalase/Bleomycin resistance protein/Dihydroxybiphenyl dioxygenase"/>
    <property type="match status" value="1"/>
</dbReference>
<proteinExistence type="predicted"/>
<gene>
    <name evidence="2" type="ORF">GGR11_001024</name>
</gene>
<dbReference type="PROSITE" id="PS51819">
    <property type="entry name" value="VOC"/>
    <property type="match status" value="1"/>
</dbReference>
<dbReference type="Gene3D" id="3.10.180.10">
    <property type="entry name" value="2,3-Dihydroxybiphenyl 1,2-Dioxygenase, domain 1"/>
    <property type="match status" value="1"/>
</dbReference>
<dbReference type="EMBL" id="JACIDA010000001">
    <property type="protein sequence ID" value="MBB3871510.1"/>
    <property type="molecule type" value="Genomic_DNA"/>
</dbReference>
<dbReference type="Proteomes" id="UP000532936">
    <property type="component" value="Unassembled WGS sequence"/>
</dbReference>
<dbReference type="AlphaFoldDB" id="A0A7W6EZ21"/>
<dbReference type="InterPro" id="IPR029068">
    <property type="entry name" value="Glyas_Bleomycin-R_OHBP_Dase"/>
</dbReference>
<evidence type="ECO:0000313" key="3">
    <source>
        <dbReference type="Proteomes" id="UP000532936"/>
    </source>
</evidence>
<evidence type="ECO:0000313" key="2">
    <source>
        <dbReference type="EMBL" id="MBB3871510.1"/>
    </source>
</evidence>
<accession>A0A7W6EZ21</accession>
<sequence>MPVTGIGGFFFRAQDPQALSAWYLTHLGVGAPEGQFLWDQQAGPTVFSPFKETTDYFAEDRRWMLNLRVEGLDALLASLKAAGLEVVTKEDWDASPEVGRFARIHDPEGNPIELWEPPAGG</sequence>
<comment type="caution">
    <text evidence="2">The sequence shown here is derived from an EMBL/GenBank/DDBJ whole genome shotgun (WGS) entry which is preliminary data.</text>
</comment>